<dbReference type="SUPFAM" id="SSF53098">
    <property type="entry name" value="Ribonuclease H-like"/>
    <property type="match status" value="1"/>
</dbReference>
<evidence type="ECO:0000313" key="7">
    <source>
        <dbReference type="EMBL" id="KAJ3446942.1"/>
    </source>
</evidence>
<protein>
    <recommendedName>
        <fullName evidence="6">HAT C-terminal dimerisation domain-containing protein</fullName>
    </recommendedName>
</protein>
<dbReference type="PANTHER" id="PTHR46481">
    <property type="entry name" value="ZINC FINGER BED DOMAIN-CONTAINING PROTEIN 4"/>
    <property type="match status" value="1"/>
</dbReference>
<dbReference type="GO" id="GO:0046983">
    <property type="term" value="F:protein dimerization activity"/>
    <property type="evidence" value="ECO:0007669"/>
    <property type="project" value="InterPro"/>
</dbReference>
<comment type="subcellular location">
    <subcellularLocation>
        <location evidence="1">Nucleus</location>
    </subcellularLocation>
</comment>
<evidence type="ECO:0000256" key="5">
    <source>
        <dbReference type="ARBA" id="ARBA00023242"/>
    </source>
</evidence>
<name>A0AAV8A2G8_9EUKA</name>
<evidence type="ECO:0000256" key="1">
    <source>
        <dbReference type="ARBA" id="ARBA00004123"/>
    </source>
</evidence>
<keyword evidence="3" id="KW-0863">Zinc-finger</keyword>
<keyword evidence="5" id="KW-0539">Nucleus</keyword>
<accession>A0AAV8A2G8</accession>
<dbReference type="InterPro" id="IPR008906">
    <property type="entry name" value="HATC_C_dom"/>
</dbReference>
<reference evidence="7" key="1">
    <citation type="submission" date="2022-08" db="EMBL/GenBank/DDBJ databases">
        <title>Novel sulphate-reducing endosymbionts in the free-living metamonad Anaeramoeba.</title>
        <authorList>
            <person name="Jerlstrom-Hultqvist J."/>
            <person name="Cepicka I."/>
            <person name="Gallot-Lavallee L."/>
            <person name="Salas-Leiva D."/>
            <person name="Curtis B.A."/>
            <person name="Zahonova K."/>
            <person name="Pipaliya S."/>
            <person name="Dacks J."/>
            <person name="Roger A.J."/>
        </authorList>
    </citation>
    <scope>NUCLEOTIDE SEQUENCE</scope>
    <source>
        <strain evidence="7">Busselton2</strain>
    </source>
</reference>
<feature type="domain" description="HAT C-terminal dimerisation" evidence="6">
    <location>
        <begin position="459"/>
        <end position="517"/>
    </location>
</feature>
<dbReference type="EMBL" id="JANTQA010000018">
    <property type="protein sequence ID" value="KAJ3446942.1"/>
    <property type="molecule type" value="Genomic_DNA"/>
</dbReference>
<sequence length="527" mass="61694">MNCFTFLESNKEKIKKGGFYQILCRKCGATICGSRYSMKRHLLTSKHRRGFGPNGQTASELIIQDSVDRVTQTFLQASVPIDKFHRLVNRDSIVAFRSLGSIPSIRTVRRSIVRVLEEKKSNMKRVLVGQRFCLMMDETTDITSRSLCAVVVTNLDFRLCLKVKEMDRCDASSLQKLLEETLLQYEIDWQQITNFVTDGARACVSLGRRLNEQYAIQHTLCAAHLLHLISQKLMESFPNINGLCKLVRVFFKRGIQAGRKKRWRSQNITDISLPSKTRWGTWLKCVSDVFMRRKNLLTFITKEETSETANQLIKCLTNEGSIQDLRFIEYFSRLFTPLIDGIQERQLRKDTLNRWRNIETWLFKMSGKDYAKIINLSVNSGTMGKIMDFLNKIRRYKPRWEDANRIIYTHFYLCPEHIKPLIEDENKLCDKMRKYLRGDLIGQFIDFQNFLMKKDESCHSPHLYWTGKKQVFGDLSKHFLSLLVMEPTSCEVERVFSHVTYIMNPRRNRLNTENLEAEVIFSYNTIN</sequence>
<comment type="caution">
    <text evidence="7">The sequence shown here is derived from an EMBL/GenBank/DDBJ whole genome shotgun (WGS) entry which is preliminary data.</text>
</comment>
<gene>
    <name evidence="7" type="ORF">M0812_07938</name>
</gene>
<evidence type="ECO:0000256" key="4">
    <source>
        <dbReference type="ARBA" id="ARBA00022833"/>
    </source>
</evidence>
<dbReference type="InterPro" id="IPR012337">
    <property type="entry name" value="RNaseH-like_sf"/>
</dbReference>
<keyword evidence="2" id="KW-0479">Metal-binding</keyword>
<dbReference type="GO" id="GO:0008270">
    <property type="term" value="F:zinc ion binding"/>
    <property type="evidence" value="ECO:0007669"/>
    <property type="project" value="UniProtKB-KW"/>
</dbReference>
<proteinExistence type="predicted"/>
<evidence type="ECO:0000313" key="8">
    <source>
        <dbReference type="Proteomes" id="UP001146793"/>
    </source>
</evidence>
<evidence type="ECO:0000256" key="3">
    <source>
        <dbReference type="ARBA" id="ARBA00022771"/>
    </source>
</evidence>
<evidence type="ECO:0000259" key="6">
    <source>
        <dbReference type="Pfam" id="PF05699"/>
    </source>
</evidence>
<dbReference type="PANTHER" id="PTHR46481:SF10">
    <property type="entry name" value="ZINC FINGER BED DOMAIN-CONTAINING PROTEIN 39"/>
    <property type="match status" value="1"/>
</dbReference>
<dbReference type="AlphaFoldDB" id="A0AAV8A2G8"/>
<organism evidence="7 8">
    <name type="scientific">Anaeramoeba flamelloides</name>
    <dbReference type="NCBI Taxonomy" id="1746091"/>
    <lineage>
        <taxon>Eukaryota</taxon>
        <taxon>Metamonada</taxon>
        <taxon>Anaeramoebidae</taxon>
        <taxon>Anaeramoeba</taxon>
    </lineage>
</organism>
<dbReference type="Pfam" id="PF05699">
    <property type="entry name" value="Dimer_Tnp_hAT"/>
    <property type="match status" value="1"/>
</dbReference>
<dbReference type="InterPro" id="IPR052035">
    <property type="entry name" value="ZnF_BED_domain_contain"/>
</dbReference>
<evidence type="ECO:0000256" key="2">
    <source>
        <dbReference type="ARBA" id="ARBA00022723"/>
    </source>
</evidence>
<dbReference type="Proteomes" id="UP001146793">
    <property type="component" value="Unassembled WGS sequence"/>
</dbReference>
<keyword evidence="4" id="KW-0862">Zinc</keyword>
<dbReference type="GO" id="GO:0005634">
    <property type="term" value="C:nucleus"/>
    <property type="evidence" value="ECO:0007669"/>
    <property type="project" value="UniProtKB-SubCell"/>
</dbReference>